<feature type="compositionally biased region" description="Acidic residues" evidence="1">
    <location>
        <begin position="20"/>
        <end position="44"/>
    </location>
</feature>
<gene>
    <name evidence="2" type="ORF">Bca52824_094754</name>
</gene>
<protein>
    <submittedName>
        <fullName evidence="2">Uncharacterized protein</fullName>
    </submittedName>
</protein>
<sequence length="101" mass="11454">MAGVSMFGLIKKAVKPSENSFEEDGSDEEDGGETSENEMEEEIEITPVSIARKKKNKFKDTGAESRKKKLLCQRTTEKYRDLEEEMKSYIRTCLSLYCAGT</sequence>
<evidence type="ECO:0000313" key="2">
    <source>
        <dbReference type="EMBL" id="KAG2243408.1"/>
    </source>
</evidence>
<dbReference type="Proteomes" id="UP000886595">
    <property type="component" value="Unassembled WGS sequence"/>
</dbReference>
<name>A0A8X7P3F7_BRACI</name>
<feature type="region of interest" description="Disordered" evidence="1">
    <location>
        <begin position="15"/>
        <end position="44"/>
    </location>
</feature>
<comment type="caution">
    <text evidence="2">The sequence shown here is derived from an EMBL/GenBank/DDBJ whole genome shotgun (WGS) entry which is preliminary data.</text>
</comment>
<evidence type="ECO:0000313" key="3">
    <source>
        <dbReference type="Proteomes" id="UP000886595"/>
    </source>
</evidence>
<organism evidence="2 3">
    <name type="scientific">Brassica carinata</name>
    <name type="common">Ethiopian mustard</name>
    <name type="synonym">Abyssinian cabbage</name>
    <dbReference type="NCBI Taxonomy" id="52824"/>
    <lineage>
        <taxon>Eukaryota</taxon>
        <taxon>Viridiplantae</taxon>
        <taxon>Streptophyta</taxon>
        <taxon>Embryophyta</taxon>
        <taxon>Tracheophyta</taxon>
        <taxon>Spermatophyta</taxon>
        <taxon>Magnoliopsida</taxon>
        <taxon>eudicotyledons</taxon>
        <taxon>Gunneridae</taxon>
        <taxon>Pentapetalae</taxon>
        <taxon>rosids</taxon>
        <taxon>malvids</taxon>
        <taxon>Brassicales</taxon>
        <taxon>Brassicaceae</taxon>
        <taxon>Brassiceae</taxon>
        <taxon>Brassica</taxon>
    </lineage>
</organism>
<accession>A0A8X7P3F7</accession>
<reference evidence="2 3" key="1">
    <citation type="submission" date="2020-02" db="EMBL/GenBank/DDBJ databases">
        <authorList>
            <person name="Ma Q."/>
            <person name="Huang Y."/>
            <person name="Song X."/>
            <person name="Pei D."/>
        </authorList>
    </citation>
    <scope>NUCLEOTIDE SEQUENCE [LARGE SCALE GENOMIC DNA]</scope>
    <source>
        <strain evidence="2">Sxm20200214</strain>
        <tissue evidence="2">Leaf</tissue>
    </source>
</reference>
<proteinExistence type="predicted"/>
<evidence type="ECO:0000256" key="1">
    <source>
        <dbReference type="SAM" id="MobiDB-lite"/>
    </source>
</evidence>
<dbReference type="EMBL" id="JAAMPC010000205">
    <property type="protein sequence ID" value="KAG2243408.1"/>
    <property type="molecule type" value="Genomic_DNA"/>
</dbReference>
<dbReference type="AlphaFoldDB" id="A0A8X7P3F7"/>
<keyword evidence="3" id="KW-1185">Reference proteome</keyword>